<accession>A0A0N9R3V4</accession>
<dbReference type="Proteomes" id="UP000203826">
    <property type="component" value="Segment"/>
</dbReference>
<organism evidence="1 2">
    <name type="scientific">Chrysochromulina ericina virus CeV-01B</name>
    <dbReference type="NCBI Taxonomy" id="3070830"/>
    <lineage>
        <taxon>Viruses</taxon>
        <taxon>Varidnaviria</taxon>
        <taxon>Bamfordvirae</taxon>
        <taxon>Nucleocytoviricota</taxon>
        <taxon>Megaviricetes</taxon>
        <taxon>Imitervirales</taxon>
        <taxon>Mesomimiviridae</taxon>
        <taxon>Tethysvirus</taxon>
        <taxon>Tethysvirus raunefjordenense</taxon>
    </lineage>
</organism>
<evidence type="ECO:0000313" key="2">
    <source>
        <dbReference type="Proteomes" id="UP000203826"/>
    </source>
</evidence>
<sequence length="163" mass="19969">MDIWELRELNQILTQNKFGHNKIKSNLDLYNYQEMLRIKYPDEWERKFKNKWPLRIIYYDKNNNVETYQFYVNRNSNMTKIMFMFKNYLICQKITLTNCFGYDIAENILSYMPTILDISDIINNYIYVHTRPFKRMNTGKEYIMNITQRVKVSDNMTINRVHG</sequence>
<proteinExistence type="predicted"/>
<protein>
    <submittedName>
        <fullName evidence="1">Uncharacterized protein</fullName>
    </submittedName>
</protein>
<dbReference type="KEGG" id="vg:26049264"/>
<dbReference type="EMBL" id="KT820662">
    <property type="protein sequence ID" value="ALH23303.1"/>
    <property type="molecule type" value="Genomic_DNA"/>
</dbReference>
<evidence type="ECO:0000313" key="1">
    <source>
        <dbReference type="EMBL" id="ALH23303.1"/>
    </source>
</evidence>
<keyword evidence="2" id="KW-1185">Reference proteome</keyword>
<gene>
    <name evidence="1" type="ORF">ceV_397</name>
</gene>
<reference evidence="1 2" key="1">
    <citation type="journal article" date="2015" name="Genome Announc.">
        <title>The 474-Kilobase-Pair Complete Genome Sequence of CeV-01B, a Virus Infecting Haptolina (Chrysochromulina) ericina (Prymnesiophyceae).</title>
        <authorList>
            <person name="Gallot-Lavallee L."/>
            <person name="Pagarete A."/>
            <person name="Legendre M."/>
            <person name="Santini S."/>
            <person name="Sandaa R.A."/>
            <person name="Himmelbauer H."/>
            <person name="Ogata H."/>
            <person name="Bratbak G."/>
            <person name="Claverie J.M."/>
        </authorList>
    </citation>
    <scope>NUCLEOTIDE SEQUENCE [LARGE SCALE GENOMIC DNA]</scope>
    <source>
        <strain evidence="1">CeV-01B</strain>
    </source>
</reference>
<name>A0A0N9R3V4_9VIRU</name>